<name>A0A1I6NUN1_9BACL</name>
<sequence>MNLKRWHVFNMIRSGGEAVHPSIAKMAAPPVSDDRYIMVHVYQVEKWSQENPRAQNIEKTRKTTGH</sequence>
<dbReference type="AlphaFoldDB" id="A0A1I6NUN1"/>
<proteinExistence type="predicted"/>
<protein>
    <submittedName>
        <fullName evidence="1">Uncharacterized protein</fullName>
    </submittedName>
</protein>
<accession>A0A1I6NUN1</accession>
<evidence type="ECO:0000313" key="2">
    <source>
        <dbReference type="Proteomes" id="UP000198660"/>
    </source>
</evidence>
<reference evidence="2" key="1">
    <citation type="submission" date="2016-10" db="EMBL/GenBank/DDBJ databases">
        <authorList>
            <person name="Varghese N."/>
            <person name="Submissions S."/>
        </authorList>
    </citation>
    <scope>NUCLEOTIDE SEQUENCE [LARGE SCALE GENOMIC DNA]</scope>
    <source>
        <strain evidence="2">DSM 45789</strain>
    </source>
</reference>
<dbReference type="Proteomes" id="UP000198660">
    <property type="component" value="Unassembled WGS sequence"/>
</dbReference>
<dbReference type="EMBL" id="FPAA01000001">
    <property type="protein sequence ID" value="SFS31657.1"/>
    <property type="molecule type" value="Genomic_DNA"/>
</dbReference>
<organism evidence="1 2">
    <name type="scientific">Marininema halotolerans</name>
    <dbReference type="NCBI Taxonomy" id="1155944"/>
    <lineage>
        <taxon>Bacteria</taxon>
        <taxon>Bacillati</taxon>
        <taxon>Bacillota</taxon>
        <taxon>Bacilli</taxon>
        <taxon>Bacillales</taxon>
        <taxon>Thermoactinomycetaceae</taxon>
        <taxon>Marininema</taxon>
    </lineage>
</organism>
<gene>
    <name evidence="1" type="ORF">SAMN05444972_101150</name>
</gene>
<keyword evidence="2" id="KW-1185">Reference proteome</keyword>
<evidence type="ECO:0000313" key="1">
    <source>
        <dbReference type="EMBL" id="SFS31657.1"/>
    </source>
</evidence>